<evidence type="ECO:0000256" key="1">
    <source>
        <dbReference type="ARBA" id="ARBA00022448"/>
    </source>
</evidence>
<protein>
    <submittedName>
        <fullName evidence="5">Rubrerythrin</fullName>
    </submittedName>
</protein>
<dbReference type="InterPro" id="IPR052753">
    <property type="entry name" value="Rbr2/Nigerythrin"/>
</dbReference>
<dbReference type="Proteomes" id="UP000054976">
    <property type="component" value="Unassembled WGS sequence"/>
</dbReference>
<dbReference type="CDD" id="cd01041">
    <property type="entry name" value="Rubrerythrin"/>
    <property type="match status" value="1"/>
</dbReference>
<dbReference type="Pfam" id="PF21349">
    <property type="entry name" value="RUBY_RBDX"/>
    <property type="match status" value="1"/>
</dbReference>
<proteinExistence type="predicted"/>
<dbReference type="OrthoDB" id="9799749at2"/>
<dbReference type="EMBL" id="BCNO01000001">
    <property type="protein sequence ID" value="GAQ94194.1"/>
    <property type="molecule type" value="Genomic_DNA"/>
</dbReference>
<dbReference type="GO" id="GO:0016491">
    <property type="term" value="F:oxidoreductase activity"/>
    <property type="evidence" value="ECO:0007669"/>
    <property type="project" value="InterPro"/>
</dbReference>
<dbReference type="InterPro" id="IPR012347">
    <property type="entry name" value="Ferritin-like"/>
</dbReference>
<dbReference type="CDD" id="cd00729">
    <property type="entry name" value="rubredoxin_SM"/>
    <property type="match status" value="1"/>
</dbReference>
<dbReference type="Gene3D" id="2.20.28.10">
    <property type="match status" value="1"/>
</dbReference>
<dbReference type="SUPFAM" id="SSF57802">
    <property type="entry name" value="Rubredoxin-like"/>
    <property type="match status" value="1"/>
</dbReference>
<dbReference type="InterPro" id="IPR009040">
    <property type="entry name" value="Ferritin-like_diiron"/>
</dbReference>
<sequence>MEKTLKDLMEAFAGESQANRKYLAFAKKAEEEGYPAVAKLFKAAAEAETIHAMNHLKAAGGIKSTKENLEEAIKGETYEFESMYPPMIKDAEAEGASQAKRSFYYANEVEKVHAELFKKALENLDKKLDADYYVCQVCGHTVEGEPPDKCPVCGSPKKMYKKIE</sequence>
<dbReference type="Gene3D" id="1.20.1260.10">
    <property type="match status" value="1"/>
</dbReference>
<feature type="domain" description="Rubredoxin-like" evidence="3">
    <location>
        <begin position="130"/>
        <end position="163"/>
    </location>
</feature>
<reference evidence="6" key="1">
    <citation type="submission" date="2016-01" db="EMBL/GenBank/DDBJ databases">
        <title>Draft genome sequence of Thermodesulfovibrio aggregans strain TGE-P1.</title>
        <authorList>
            <person name="Sekiguchi Y."/>
            <person name="Ohashi A."/>
            <person name="Matsuura N."/>
            <person name="Tourlousse M.D."/>
        </authorList>
    </citation>
    <scope>NUCLEOTIDE SEQUENCE [LARGE SCALE GENOMIC DNA]</scope>
    <source>
        <strain evidence="6">TGE-P1</strain>
    </source>
</reference>
<dbReference type="PANTHER" id="PTHR33746">
    <property type="entry name" value="RUBRERYTHRIN"/>
    <property type="match status" value="1"/>
</dbReference>
<dbReference type="InterPro" id="IPR024934">
    <property type="entry name" value="Rubredoxin-like_dom"/>
</dbReference>
<dbReference type="PROSITE" id="PS50905">
    <property type="entry name" value="FERRITIN_LIKE"/>
    <property type="match status" value="1"/>
</dbReference>
<evidence type="ECO:0000313" key="5">
    <source>
        <dbReference type="EMBL" id="GAQ94194.1"/>
    </source>
</evidence>
<evidence type="ECO:0000259" key="4">
    <source>
        <dbReference type="PROSITE" id="PS50905"/>
    </source>
</evidence>
<dbReference type="GO" id="GO:0005506">
    <property type="term" value="F:iron ion binding"/>
    <property type="evidence" value="ECO:0007669"/>
    <property type="project" value="InterPro"/>
</dbReference>
<dbReference type="AlphaFoldDB" id="A0A0U9HPU1"/>
<dbReference type="InterPro" id="IPR009078">
    <property type="entry name" value="Ferritin-like_SF"/>
</dbReference>
<feature type="domain" description="Ferritin-like diiron" evidence="4">
    <location>
        <begin position="1"/>
        <end position="128"/>
    </location>
</feature>
<keyword evidence="1" id="KW-0813">Transport</keyword>
<dbReference type="PROSITE" id="PS50903">
    <property type="entry name" value="RUBREDOXIN_LIKE"/>
    <property type="match status" value="1"/>
</dbReference>
<gene>
    <name evidence="5" type="ORF">TAGGR_1373</name>
</gene>
<dbReference type="PANTHER" id="PTHR33746:SF4">
    <property type="entry name" value="RUBRERYTHRIN"/>
    <property type="match status" value="1"/>
</dbReference>
<evidence type="ECO:0000256" key="2">
    <source>
        <dbReference type="ARBA" id="ARBA00022982"/>
    </source>
</evidence>
<dbReference type="InterPro" id="IPR003251">
    <property type="entry name" value="Rr_diiron-bd_dom"/>
</dbReference>
<dbReference type="STRING" id="86166.TAGGR_1373"/>
<comment type="caution">
    <text evidence="5">The sequence shown here is derived from an EMBL/GenBank/DDBJ whole genome shotgun (WGS) entry which is preliminary data.</text>
</comment>
<evidence type="ECO:0000259" key="3">
    <source>
        <dbReference type="PROSITE" id="PS50903"/>
    </source>
</evidence>
<accession>A0A0U9HPU1</accession>
<dbReference type="SUPFAM" id="SSF47240">
    <property type="entry name" value="Ferritin-like"/>
    <property type="match status" value="1"/>
</dbReference>
<dbReference type="RefSeq" id="WP_059175665.1">
    <property type="nucleotide sequence ID" value="NZ_BCNO01000001.1"/>
</dbReference>
<dbReference type="Pfam" id="PF02915">
    <property type="entry name" value="Rubrerythrin"/>
    <property type="match status" value="1"/>
</dbReference>
<keyword evidence="6" id="KW-1185">Reference proteome</keyword>
<keyword evidence="2" id="KW-0249">Electron transport</keyword>
<name>A0A0U9HPU1_9BACT</name>
<evidence type="ECO:0000313" key="6">
    <source>
        <dbReference type="Proteomes" id="UP000054976"/>
    </source>
</evidence>
<dbReference type="InterPro" id="IPR048574">
    <property type="entry name" value="RUBY_RBDX"/>
</dbReference>
<organism evidence="5 6">
    <name type="scientific">Thermodesulfovibrio aggregans</name>
    <dbReference type="NCBI Taxonomy" id="86166"/>
    <lineage>
        <taxon>Bacteria</taxon>
        <taxon>Pseudomonadati</taxon>
        <taxon>Nitrospirota</taxon>
        <taxon>Thermodesulfovibrionia</taxon>
        <taxon>Thermodesulfovibrionales</taxon>
        <taxon>Thermodesulfovibrionaceae</taxon>
        <taxon>Thermodesulfovibrio</taxon>
    </lineage>
</organism>